<comment type="caution">
    <text evidence="1">The sequence shown here is derived from an EMBL/GenBank/DDBJ whole genome shotgun (WGS) entry which is preliminary data.</text>
</comment>
<dbReference type="RefSeq" id="WP_068541964.1">
    <property type="nucleotide sequence ID" value="NZ_LSFI01000022.1"/>
</dbReference>
<evidence type="ECO:0008006" key="3">
    <source>
        <dbReference type="Google" id="ProtNLM"/>
    </source>
</evidence>
<dbReference type="OrthoDB" id="10777at2"/>
<reference evidence="1 2" key="1">
    <citation type="submission" date="2016-02" db="EMBL/GenBank/DDBJ databases">
        <title>Draft genome sequence of Thermodesulfatator sp. S606.</title>
        <authorList>
            <person name="Lai Q."/>
            <person name="Cao J."/>
            <person name="Dupont S."/>
            <person name="Shao Z."/>
            <person name="Jebbar M."/>
            <person name="Alain K."/>
        </authorList>
    </citation>
    <scope>NUCLEOTIDE SEQUENCE [LARGE SCALE GENOMIC DNA]</scope>
    <source>
        <strain evidence="1 2">S606</strain>
    </source>
</reference>
<dbReference type="AlphaFoldDB" id="A0A177E725"/>
<keyword evidence="2" id="KW-1185">Reference proteome</keyword>
<gene>
    <name evidence="1" type="ORF">TH606_05730</name>
</gene>
<evidence type="ECO:0000313" key="2">
    <source>
        <dbReference type="Proteomes" id="UP000076964"/>
    </source>
</evidence>
<dbReference type="EMBL" id="LSFI01000022">
    <property type="protein sequence ID" value="OAG27695.1"/>
    <property type="molecule type" value="Genomic_DNA"/>
</dbReference>
<accession>A0A177E725</accession>
<dbReference type="STRING" id="1795632.TH606_05730"/>
<protein>
    <recommendedName>
        <fullName evidence="3">Type 4 fimbrial biogenesis protein PilX N-terminal domain-containing protein</fullName>
    </recommendedName>
</protein>
<organism evidence="1 2">
    <name type="scientific">Thermodesulfatator autotrophicus</name>
    <dbReference type="NCBI Taxonomy" id="1795632"/>
    <lineage>
        <taxon>Bacteria</taxon>
        <taxon>Pseudomonadati</taxon>
        <taxon>Thermodesulfobacteriota</taxon>
        <taxon>Thermodesulfobacteria</taxon>
        <taxon>Thermodesulfobacteriales</taxon>
        <taxon>Thermodesulfatatoraceae</taxon>
        <taxon>Thermodesulfatator</taxon>
    </lineage>
</organism>
<sequence>MNQKAFAFITTLGIMLVLTIAGTLTTNMIMNRTKSNVITRDSIIALRIAESGAEIILSKFKNGNITCNNNLCSPNSDNKTILGGNYTATLSYDSNTKTVTINSIGHYKTAKREVEVIIKLGKDFYPFAVNGQLTINSFQDTGSGNWTDATMTANSFNIPENDFVSANFTIITKSNLDLPRASDLNISFPDATDCDYGDYSSDQTFTKDFSDQNQDGKIIVCGKNITLDDALIKFNSDLIIAAKGDIEFTQNTTLKRDNTGPTVSLSLISEKEIRLDYNANIDFAGADDGFNLMLYAKEGIISEDTTGQFISISGNQNKTNVSNVFLITPEEILVNRDLIDDTATTRNDVNFLIWADKGISSSNGGFDISGSSDTVRNFSIIVADGNASFDKWSFSGSEDRSGLTYEEIKNYCENGTVLGIPYDFIKIYCDLKNLIDDNKYFQITSWKTY</sequence>
<evidence type="ECO:0000313" key="1">
    <source>
        <dbReference type="EMBL" id="OAG27695.1"/>
    </source>
</evidence>
<proteinExistence type="predicted"/>
<name>A0A177E725_9BACT</name>
<dbReference type="Proteomes" id="UP000076964">
    <property type="component" value="Unassembled WGS sequence"/>
</dbReference>